<dbReference type="SMART" id="SM00256">
    <property type="entry name" value="FBOX"/>
    <property type="match status" value="1"/>
</dbReference>
<dbReference type="SUPFAM" id="SSF81383">
    <property type="entry name" value="F-box domain"/>
    <property type="match status" value="1"/>
</dbReference>
<evidence type="ECO:0000259" key="2">
    <source>
        <dbReference type="SMART" id="SM00256"/>
    </source>
</evidence>
<evidence type="ECO:0000256" key="1">
    <source>
        <dbReference type="SAM" id="MobiDB-lite"/>
    </source>
</evidence>
<dbReference type="Proteomes" id="UP000823749">
    <property type="component" value="Chromosome 7"/>
</dbReference>
<protein>
    <recommendedName>
        <fullName evidence="2">F-box domain-containing protein</fullName>
    </recommendedName>
</protein>
<gene>
    <name evidence="3" type="ORF">RHGRI_019529</name>
</gene>
<dbReference type="EMBL" id="JACTNZ010000007">
    <property type="protein sequence ID" value="KAG5539004.1"/>
    <property type="molecule type" value="Genomic_DNA"/>
</dbReference>
<feature type="region of interest" description="Disordered" evidence="1">
    <location>
        <begin position="1"/>
        <end position="30"/>
    </location>
</feature>
<evidence type="ECO:0000313" key="4">
    <source>
        <dbReference type="Proteomes" id="UP000823749"/>
    </source>
</evidence>
<evidence type="ECO:0000313" key="3">
    <source>
        <dbReference type="EMBL" id="KAG5539004.1"/>
    </source>
</evidence>
<reference evidence="3" key="1">
    <citation type="submission" date="2020-08" db="EMBL/GenBank/DDBJ databases">
        <title>Plant Genome Project.</title>
        <authorList>
            <person name="Zhang R.-G."/>
        </authorList>
    </citation>
    <scope>NUCLEOTIDE SEQUENCE</scope>
    <source>
        <strain evidence="3">WSP0</strain>
        <tissue evidence="3">Leaf</tissue>
    </source>
</reference>
<dbReference type="InterPro" id="IPR050796">
    <property type="entry name" value="SCF_F-box_component"/>
</dbReference>
<sequence length="473" mass="53216">MQDEQRDEEKRQAIEEKKITGSSGSGGDGEVPKAALVVELPNELVVLEVLTRLPVKSLMRFKCVSNLWRSTISQDPSFSKIHRARRSPSDAGGLFITYPDADDSLRCFYATTLPSSSSCPGGGESVLVPHQFTATASNSCSKYNGATDVVKGLFCLYAGNRSWICNVSTREIKVLPFSSDLENSVSFTYFLGFASTSKEYKLLKSCFLPFFKEGIVCFRALICEILTMGKDASWRRPWDWVESPEVGLQLGRTSVYMDGFLCCWHRSGFTLIVFNFEDESFQEIYPPPKSSGSVYSEDGSLLLQFGGHFALVRGLHSRLVNQELQIWVLELNKDKEGSYEWINRIIEVPWDFPVRGCSFTGNLPLPTGDQMLLTGLVEFTNNKSAVPVYSFDHMKGKFEKLVIGNFPSWSAQVASLYRKDVNKFRVYYYEEDITTWNDLVISDNELGLTAASCTKKKKKKKKKKSSRTTTLSD</sequence>
<dbReference type="Pfam" id="PF08268">
    <property type="entry name" value="FBA_3"/>
    <property type="match status" value="1"/>
</dbReference>
<dbReference type="InterPro" id="IPR001810">
    <property type="entry name" value="F-box_dom"/>
</dbReference>
<dbReference type="InterPro" id="IPR017451">
    <property type="entry name" value="F-box-assoc_interact_dom"/>
</dbReference>
<dbReference type="Pfam" id="PF00646">
    <property type="entry name" value="F-box"/>
    <property type="match status" value="1"/>
</dbReference>
<feature type="domain" description="F-box" evidence="2">
    <location>
        <begin position="40"/>
        <end position="81"/>
    </location>
</feature>
<dbReference type="PANTHER" id="PTHR31672:SF13">
    <property type="entry name" value="F-BOX PROTEIN CPR30-LIKE"/>
    <property type="match status" value="1"/>
</dbReference>
<dbReference type="InterPro" id="IPR036047">
    <property type="entry name" value="F-box-like_dom_sf"/>
</dbReference>
<feature type="compositionally biased region" description="Basic and acidic residues" evidence="1">
    <location>
        <begin position="7"/>
        <end position="19"/>
    </location>
</feature>
<accession>A0AAV6JH79</accession>
<proteinExistence type="predicted"/>
<dbReference type="Gene3D" id="1.20.1280.50">
    <property type="match status" value="1"/>
</dbReference>
<dbReference type="InterPro" id="IPR013187">
    <property type="entry name" value="F-box-assoc_dom_typ3"/>
</dbReference>
<dbReference type="PANTHER" id="PTHR31672">
    <property type="entry name" value="BNACNNG10540D PROTEIN"/>
    <property type="match status" value="1"/>
</dbReference>
<organism evidence="3 4">
    <name type="scientific">Rhododendron griersonianum</name>
    <dbReference type="NCBI Taxonomy" id="479676"/>
    <lineage>
        <taxon>Eukaryota</taxon>
        <taxon>Viridiplantae</taxon>
        <taxon>Streptophyta</taxon>
        <taxon>Embryophyta</taxon>
        <taxon>Tracheophyta</taxon>
        <taxon>Spermatophyta</taxon>
        <taxon>Magnoliopsida</taxon>
        <taxon>eudicotyledons</taxon>
        <taxon>Gunneridae</taxon>
        <taxon>Pentapetalae</taxon>
        <taxon>asterids</taxon>
        <taxon>Ericales</taxon>
        <taxon>Ericaceae</taxon>
        <taxon>Ericoideae</taxon>
        <taxon>Rhodoreae</taxon>
        <taxon>Rhododendron</taxon>
    </lineage>
</organism>
<dbReference type="NCBIfam" id="TIGR01640">
    <property type="entry name" value="F_box_assoc_1"/>
    <property type="match status" value="1"/>
</dbReference>
<name>A0AAV6JH79_9ERIC</name>
<keyword evidence="4" id="KW-1185">Reference proteome</keyword>
<dbReference type="AlphaFoldDB" id="A0AAV6JH79"/>
<comment type="caution">
    <text evidence="3">The sequence shown here is derived from an EMBL/GenBank/DDBJ whole genome shotgun (WGS) entry which is preliminary data.</text>
</comment>